<protein>
    <recommendedName>
        <fullName evidence="3">Thioesterase</fullName>
    </recommendedName>
</protein>
<evidence type="ECO:0008006" key="3">
    <source>
        <dbReference type="Google" id="ProtNLM"/>
    </source>
</evidence>
<dbReference type="AlphaFoldDB" id="A0A918PFM8"/>
<evidence type="ECO:0000313" key="1">
    <source>
        <dbReference type="EMBL" id="GGZ05678.1"/>
    </source>
</evidence>
<accession>A0A918PFM8</accession>
<name>A0A918PFM8_9ACTN</name>
<dbReference type="SUPFAM" id="SSF53474">
    <property type="entry name" value="alpha/beta-Hydrolases"/>
    <property type="match status" value="1"/>
</dbReference>
<gene>
    <name evidence="1" type="ORF">GCM10010365_26150</name>
</gene>
<reference evidence="1" key="2">
    <citation type="submission" date="2020-09" db="EMBL/GenBank/DDBJ databases">
        <authorList>
            <person name="Sun Q."/>
            <person name="Ohkuma M."/>
        </authorList>
    </citation>
    <scope>NUCLEOTIDE SEQUENCE</scope>
    <source>
        <strain evidence="1">JCM 4815</strain>
    </source>
</reference>
<keyword evidence="2" id="KW-1185">Reference proteome</keyword>
<organism evidence="1 2">
    <name type="scientific">Streptomyces poonensis</name>
    <dbReference type="NCBI Taxonomy" id="68255"/>
    <lineage>
        <taxon>Bacteria</taxon>
        <taxon>Bacillati</taxon>
        <taxon>Actinomycetota</taxon>
        <taxon>Actinomycetes</taxon>
        <taxon>Kitasatosporales</taxon>
        <taxon>Streptomycetaceae</taxon>
        <taxon>Streptomyces</taxon>
    </lineage>
</organism>
<dbReference type="InterPro" id="IPR029058">
    <property type="entry name" value="AB_hydrolase_fold"/>
</dbReference>
<sequence>MLYGDPDPEITSVEAQGWREVTDGACAFRTFEGGHFYLDEHRDSVVELLTAHARTVSEKLSVPWPSAP</sequence>
<proteinExistence type="predicted"/>
<dbReference type="Proteomes" id="UP000622166">
    <property type="component" value="Unassembled WGS sequence"/>
</dbReference>
<reference evidence="1" key="1">
    <citation type="journal article" date="2014" name="Int. J. Syst. Evol. Microbiol.">
        <title>Complete genome sequence of Corynebacterium casei LMG S-19264T (=DSM 44701T), isolated from a smear-ripened cheese.</title>
        <authorList>
            <consortium name="US DOE Joint Genome Institute (JGI-PGF)"/>
            <person name="Walter F."/>
            <person name="Albersmeier A."/>
            <person name="Kalinowski J."/>
            <person name="Ruckert C."/>
        </authorList>
    </citation>
    <scope>NUCLEOTIDE SEQUENCE</scope>
    <source>
        <strain evidence="1">JCM 4815</strain>
    </source>
</reference>
<comment type="caution">
    <text evidence="1">The sequence shown here is derived from an EMBL/GenBank/DDBJ whole genome shotgun (WGS) entry which is preliminary data.</text>
</comment>
<dbReference type="Gene3D" id="3.40.50.1820">
    <property type="entry name" value="alpha/beta hydrolase"/>
    <property type="match status" value="1"/>
</dbReference>
<dbReference type="EMBL" id="BMVW01000003">
    <property type="protein sequence ID" value="GGZ05678.1"/>
    <property type="molecule type" value="Genomic_DNA"/>
</dbReference>
<evidence type="ECO:0000313" key="2">
    <source>
        <dbReference type="Proteomes" id="UP000622166"/>
    </source>
</evidence>